<dbReference type="AlphaFoldDB" id="A0A3B3RD27"/>
<keyword evidence="5" id="KW-0547">Nucleotide-binding</keyword>
<dbReference type="Pfam" id="PF14484">
    <property type="entry name" value="FISNA"/>
    <property type="match status" value="1"/>
</dbReference>
<dbReference type="PROSITE" id="PS50824">
    <property type="entry name" value="DAPIN"/>
    <property type="match status" value="1"/>
</dbReference>
<evidence type="ECO:0000256" key="4">
    <source>
        <dbReference type="ARBA" id="ARBA00022737"/>
    </source>
</evidence>
<comment type="subcellular location">
    <subcellularLocation>
        <location evidence="1">Cytoplasm</location>
    </subcellularLocation>
</comment>
<proteinExistence type="predicted"/>
<protein>
    <recommendedName>
        <fullName evidence="11">NACHT domain-containing protein</fullName>
    </recommendedName>
</protein>
<dbReference type="CDD" id="cd08321">
    <property type="entry name" value="Pyrin_ASC-like"/>
    <property type="match status" value="1"/>
</dbReference>
<dbReference type="FunFam" id="3.40.50.300:FF:000210">
    <property type="entry name" value="Si:dkey-16p6.1"/>
    <property type="match status" value="1"/>
</dbReference>
<dbReference type="InterPro" id="IPR004020">
    <property type="entry name" value="DAPIN"/>
</dbReference>
<evidence type="ECO:0000259" key="7">
    <source>
        <dbReference type="PROSITE" id="PS50824"/>
    </source>
</evidence>
<dbReference type="InterPro" id="IPR029495">
    <property type="entry name" value="NACHT-assoc"/>
</dbReference>
<dbReference type="SMART" id="SM01289">
    <property type="entry name" value="PYRIN"/>
    <property type="match status" value="1"/>
</dbReference>
<evidence type="ECO:0000259" key="8">
    <source>
        <dbReference type="PROSITE" id="PS50837"/>
    </source>
</evidence>
<dbReference type="Gene3D" id="3.80.10.10">
    <property type="entry name" value="Ribonuclease Inhibitor"/>
    <property type="match status" value="2"/>
</dbReference>
<keyword evidence="4" id="KW-0677">Repeat</keyword>
<dbReference type="PANTHER" id="PTHR24106">
    <property type="entry name" value="NACHT, LRR AND CARD DOMAINS-CONTAINING"/>
    <property type="match status" value="1"/>
</dbReference>
<dbReference type="InterPro" id="IPR032675">
    <property type="entry name" value="LRR_dom_sf"/>
</dbReference>
<organism evidence="9 10">
    <name type="scientific">Paramormyrops kingsleyae</name>
    <dbReference type="NCBI Taxonomy" id="1676925"/>
    <lineage>
        <taxon>Eukaryota</taxon>
        <taxon>Metazoa</taxon>
        <taxon>Chordata</taxon>
        <taxon>Craniata</taxon>
        <taxon>Vertebrata</taxon>
        <taxon>Euteleostomi</taxon>
        <taxon>Actinopterygii</taxon>
        <taxon>Neopterygii</taxon>
        <taxon>Teleostei</taxon>
        <taxon>Osteoglossocephala</taxon>
        <taxon>Osteoglossomorpha</taxon>
        <taxon>Osteoglossiformes</taxon>
        <taxon>Mormyridae</taxon>
        <taxon>Paramormyrops</taxon>
    </lineage>
</organism>
<name>A0A3B3RD27_9TELE</name>
<keyword evidence="6" id="KW-0067">ATP-binding</keyword>
<dbReference type="InterPro" id="IPR041075">
    <property type="entry name" value="NOD1/2_WH"/>
</dbReference>
<dbReference type="SMART" id="SM01288">
    <property type="entry name" value="FISNA"/>
    <property type="match status" value="1"/>
</dbReference>
<dbReference type="Gene3D" id="3.40.50.300">
    <property type="entry name" value="P-loop containing nucleotide triphosphate hydrolases"/>
    <property type="match status" value="1"/>
</dbReference>
<dbReference type="Pfam" id="PF02758">
    <property type="entry name" value="PYRIN"/>
    <property type="match status" value="1"/>
</dbReference>
<keyword evidence="2" id="KW-0963">Cytoplasm</keyword>
<dbReference type="GO" id="GO:0005737">
    <property type="term" value="C:cytoplasm"/>
    <property type="evidence" value="ECO:0007669"/>
    <property type="project" value="UniProtKB-SubCell"/>
</dbReference>
<feature type="domain" description="Pyrin" evidence="7">
    <location>
        <begin position="28"/>
        <end position="121"/>
    </location>
</feature>
<dbReference type="Pfam" id="PF17779">
    <property type="entry name" value="WHD_NOD2"/>
    <property type="match status" value="1"/>
</dbReference>
<feature type="domain" description="NACHT" evidence="8">
    <location>
        <begin position="184"/>
        <end position="318"/>
    </location>
</feature>
<evidence type="ECO:0000256" key="6">
    <source>
        <dbReference type="ARBA" id="ARBA00022840"/>
    </source>
</evidence>
<dbReference type="Proteomes" id="UP000261540">
    <property type="component" value="Unplaced"/>
</dbReference>
<dbReference type="SUPFAM" id="SSF47986">
    <property type="entry name" value="DEATH domain"/>
    <property type="match status" value="1"/>
</dbReference>
<evidence type="ECO:0000256" key="1">
    <source>
        <dbReference type="ARBA" id="ARBA00004496"/>
    </source>
</evidence>
<dbReference type="SUPFAM" id="SSF52047">
    <property type="entry name" value="RNI-like"/>
    <property type="match status" value="1"/>
</dbReference>
<dbReference type="InterPro" id="IPR007111">
    <property type="entry name" value="NACHT_NTPase"/>
</dbReference>
<reference evidence="9" key="1">
    <citation type="submission" date="2025-08" db="UniProtKB">
        <authorList>
            <consortium name="Ensembl"/>
        </authorList>
    </citation>
    <scope>IDENTIFICATION</scope>
</reference>
<dbReference type="InterPro" id="IPR011029">
    <property type="entry name" value="DEATH-like_dom_sf"/>
</dbReference>
<dbReference type="Pfam" id="PF05729">
    <property type="entry name" value="NACHT"/>
    <property type="match status" value="1"/>
</dbReference>
<dbReference type="InterPro" id="IPR001611">
    <property type="entry name" value="Leu-rich_rpt"/>
</dbReference>
<evidence type="ECO:0000256" key="5">
    <source>
        <dbReference type="ARBA" id="ARBA00022741"/>
    </source>
</evidence>
<dbReference type="SMART" id="SM00368">
    <property type="entry name" value="LRR_RI"/>
    <property type="match status" value="6"/>
</dbReference>
<dbReference type="SUPFAM" id="SSF52540">
    <property type="entry name" value="P-loop containing nucleoside triphosphate hydrolases"/>
    <property type="match status" value="1"/>
</dbReference>
<evidence type="ECO:0000256" key="2">
    <source>
        <dbReference type="ARBA" id="ARBA00022490"/>
    </source>
</evidence>
<evidence type="ECO:0008006" key="11">
    <source>
        <dbReference type="Google" id="ProtNLM"/>
    </source>
</evidence>
<keyword evidence="3" id="KW-0433">Leucine-rich repeat</keyword>
<dbReference type="GeneTree" id="ENSGT01150000286927"/>
<evidence type="ECO:0000313" key="10">
    <source>
        <dbReference type="Proteomes" id="UP000261540"/>
    </source>
</evidence>
<dbReference type="InterPro" id="IPR051261">
    <property type="entry name" value="NLR"/>
</dbReference>
<dbReference type="GO" id="GO:0005524">
    <property type="term" value="F:ATP binding"/>
    <property type="evidence" value="ECO:0007669"/>
    <property type="project" value="UniProtKB-KW"/>
</dbReference>
<keyword evidence="10" id="KW-1185">Reference proteome</keyword>
<sequence length="835" mass="95943">SSLSKNSKTYPVTVFRLLRSHELTSYPLHTQVSLAGLLLDYLKELSGAQLKEFKFRLSTPVYKELKPIPWGQLEDIKDEPDIASIMRSFYSEDSALKVMLEILGKMNLNDLALRLNKDLQWRKTIFLNDIYTELYITEAGNGGVNNEHAIRQIETEFWKNASPEHTIKCSDIFKPLPSQRKHIRTVLTRGIAGIGKTVSVQKFVLDWAEERENQDMDFVFTLPFRDLNRMKEKQCSLIQLIHRHFPEIKEMEKILWENLKTVFILDGLDECRLPLNFKDNETWSDATETTTVDVLLTNLITGNLLPSALLWITSRPAATNQIPPDCIQQLTEVRGFNDAQKEEYFTKRFSNKVLGNKIFEHIKTSRTLFIMCHIPIFCWISAAVLEKLIDEEVNNEIPQTLTQMYTHFLLIQISLKKQKYQGNYVRNSKLLLKEDKEMILKLGELSFHGLEKGKLIFYEDDLESYGIDVRDASVYSHLCTEIFIEESKFYQEKAYCFIHLTFQEYLAALYAVYKFTQENKNVLHPYYGVEKQEQCEVTNKHDVKEEKNNIFQMCKFIHRLSKRKRFYWTRTYLCKCVANILLSSMGRLDSCNLRDSSFELVASALKVTNHVRELNLSYNVLRDTGLTFLARQLSSPHCRLQTLRLSSCYITKVGCEILASALSLNASHLRELDLSYNDVGDGGVRVLCAELIRAGCKLEKLNSFFLLHIKGLTYYFHTGLGGLGNCCLTEVCCGDLALLLRFELRELELRDNDLKDSGVKLLCGGLEDPKCGLQRLGLSGCWVTEEGCVFLSQALHSNPSHLRELDLSYNHPGDSGLTMISAVQEDPSCVLEKLL</sequence>
<reference evidence="9" key="2">
    <citation type="submission" date="2025-09" db="UniProtKB">
        <authorList>
            <consortium name="Ensembl"/>
        </authorList>
    </citation>
    <scope>IDENTIFICATION</scope>
</reference>
<dbReference type="InterPro" id="IPR027417">
    <property type="entry name" value="P-loop_NTPase"/>
</dbReference>
<evidence type="ECO:0000256" key="3">
    <source>
        <dbReference type="ARBA" id="ARBA00022614"/>
    </source>
</evidence>
<evidence type="ECO:0000313" key="9">
    <source>
        <dbReference type="Ensembl" id="ENSPKIP00000015830.1"/>
    </source>
</evidence>
<dbReference type="Ensembl" id="ENSPKIT00000040305.1">
    <property type="protein sequence ID" value="ENSPKIP00000015830.1"/>
    <property type="gene ID" value="ENSPKIG00000002372.1"/>
</dbReference>
<dbReference type="Pfam" id="PF13516">
    <property type="entry name" value="LRR_6"/>
    <property type="match status" value="4"/>
</dbReference>
<accession>A0A3B3RD27</accession>
<dbReference type="PROSITE" id="PS50837">
    <property type="entry name" value="NACHT"/>
    <property type="match status" value="1"/>
</dbReference>